<dbReference type="RefSeq" id="WP_011199548.1">
    <property type="nucleotide sequence ID" value="NZ_CP015031.1"/>
</dbReference>
<evidence type="ECO:0000256" key="2">
    <source>
        <dbReference type="SAM" id="SignalP"/>
    </source>
</evidence>
<dbReference type="InterPro" id="IPR031939">
    <property type="entry name" value="Adhesin_E-like"/>
</dbReference>
<comment type="function">
    <text evidence="1">Acts as a multifunctional adhesin involved in direct interactions with host epithelial cells and host proteins.</text>
</comment>
<name>A0A1G5ARM0_9PAST</name>
<proteinExistence type="predicted"/>
<dbReference type="PIRSF" id="PIRSF012320">
    <property type="entry name" value="Prplsmic_HI0178_prd"/>
    <property type="match status" value="1"/>
</dbReference>
<dbReference type="InterPro" id="IPR043088">
    <property type="entry name" value="Adhesin_E"/>
</dbReference>
<feature type="domain" description="Surface-adhesin protein E-like" evidence="3">
    <location>
        <begin position="49"/>
        <end position="150"/>
    </location>
</feature>
<gene>
    <name evidence="4" type="ORF">SAMN02910354_00415</name>
</gene>
<feature type="signal peptide" evidence="2">
    <location>
        <begin position="1"/>
        <end position="18"/>
    </location>
</feature>
<evidence type="ECO:0000313" key="5">
    <source>
        <dbReference type="Proteomes" id="UP000199588"/>
    </source>
</evidence>
<evidence type="ECO:0000256" key="1">
    <source>
        <dbReference type="PIRNR" id="PIRNR012320"/>
    </source>
</evidence>
<keyword evidence="5" id="KW-1185">Reference proteome</keyword>
<organism evidence="4 5">
    <name type="scientific">Basfia succiniciproducens</name>
    <dbReference type="NCBI Taxonomy" id="653940"/>
    <lineage>
        <taxon>Bacteria</taxon>
        <taxon>Pseudomonadati</taxon>
        <taxon>Pseudomonadota</taxon>
        <taxon>Gammaproteobacteria</taxon>
        <taxon>Pasteurellales</taxon>
        <taxon>Pasteurellaceae</taxon>
        <taxon>Basfia</taxon>
    </lineage>
</organism>
<evidence type="ECO:0000313" key="4">
    <source>
        <dbReference type="EMBL" id="SCX80527.1"/>
    </source>
</evidence>
<dbReference type="EMBL" id="FMUQ01000003">
    <property type="protein sequence ID" value="SCX80527.1"/>
    <property type="molecule type" value="Genomic_DNA"/>
</dbReference>
<dbReference type="PROSITE" id="PS51257">
    <property type="entry name" value="PROKAR_LIPOPROTEIN"/>
    <property type="match status" value="1"/>
</dbReference>
<keyword evidence="1" id="KW-0998">Cell outer membrane</keyword>
<keyword evidence="1" id="KW-0472">Membrane</keyword>
<reference evidence="4 5" key="1">
    <citation type="submission" date="2016-10" db="EMBL/GenBank/DDBJ databases">
        <authorList>
            <person name="Varghese N."/>
            <person name="Submissions S."/>
        </authorList>
    </citation>
    <scope>NUCLEOTIDE SEQUENCE [LARGE SCALE GENOMIC DNA]</scope>
    <source>
        <strain evidence="4 5">DSM 22022</strain>
    </source>
</reference>
<comment type="caution">
    <text evidence="4">The sequence shown here is derived from an EMBL/GenBank/DDBJ whole genome shotgun (WGS) entry which is preliminary data.</text>
</comment>
<dbReference type="Proteomes" id="UP000199588">
    <property type="component" value="Unassembled WGS sequence"/>
</dbReference>
<dbReference type="Gene3D" id="2.40.128.710">
    <property type="entry name" value="Surface-adhesin protein E"/>
    <property type="match status" value="1"/>
</dbReference>
<accession>A0A1G5ARM0</accession>
<keyword evidence="1" id="KW-0843">Virulence</keyword>
<sequence length="156" mass="17686">MKKSVLLFIAASMLVACSTGSISQRTLPADPLLPPSLVQPGFVRMPHNLHYYADINSVWVDSDSKNMIHFDAVINLRKGPHVYSDRDKIAKSMRQAKVVNCDTMKLTHLKTDYYSEFWGTGDPVTPEHQKMRTVDLRKGSSLYTLAQVLCINLYRK</sequence>
<evidence type="ECO:0000259" key="3">
    <source>
        <dbReference type="Pfam" id="PF16747"/>
    </source>
</evidence>
<protein>
    <recommendedName>
        <fullName evidence="1">Surface-adhesin protein</fullName>
    </recommendedName>
</protein>
<dbReference type="Pfam" id="PF16747">
    <property type="entry name" value="Adhesin_E"/>
    <property type="match status" value="1"/>
</dbReference>
<keyword evidence="2" id="KW-0732">Signal</keyword>
<dbReference type="InterPro" id="IPR016595">
    <property type="entry name" value="Adhesin_E_Pasteurellaceae"/>
</dbReference>
<feature type="chain" id="PRO_5046253270" description="Surface-adhesin protein" evidence="2">
    <location>
        <begin position="19"/>
        <end position="156"/>
    </location>
</feature>